<evidence type="ECO:0000259" key="2">
    <source>
        <dbReference type="Pfam" id="PF22041"/>
    </source>
</evidence>
<dbReference type="OrthoDB" id="4951845at2759"/>
<feature type="region of interest" description="Disordered" evidence="1">
    <location>
        <begin position="95"/>
        <end position="121"/>
    </location>
</feature>
<dbReference type="GeneID" id="66112946"/>
<dbReference type="Proteomes" id="UP000812287">
    <property type="component" value="Unassembled WGS sequence"/>
</dbReference>
<dbReference type="Gene3D" id="3.40.30.10">
    <property type="entry name" value="Glutaredoxin"/>
    <property type="match status" value="1"/>
</dbReference>
<keyword evidence="4" id="KW-1185">Reference proteome</keyword>
<dbReference type="Pfam" id="PF22041">
    <property type="entry name" value="GST_C_7"/>
    <property type="match status" value="1"/>
</dbReference>
<organism evidence="3 4">
    <name type="scientific">Guyanagaster necrorhizus</name>
    <dbReference type="NCBI Taxonomy" id="856835"/>
    <lineage>
        <taxon>Eukaryota</taxon>
        <taxon>Fungi</taxon>
        <taxon>Dikarya</taxon>
        <taxon>Basidiomycota</taxon>
        <taxon>Agaricomycotina</taxon>
        <taxon>Agaricomycetes</taxon>
        <taxon>Agaricomycetidae</taxon>
        <taxon>Agaricales</taxon>
        <taxon>Marasmiineae</taxon>
        <taxon>Physalacriaceae</taxon>
        <taxon>Guyanagaster</taxon>
    </lineage>
</organism>
<proteinExistence type="predicted"/>
<sequence length="192" mass="22041">MSSVGPYHSSHPHIRSTVQIQHLTEKSNQPTRNAYYALLCSPSMITLFDLPTKDRNSPRTMTTWRTKYALNVKNLPYQTVHVELPDVEALAKKNGAAHTRMKSDGRLIPTRPTPPPEAKENLGKMNTWFEGSEGDFDMGNEPCFADAAICAFLWFTRRMVGEDSEEWKDDVSWNDGRWGRYLESFKPYEKLL</sequence>
<dbReference type="RefSeq" id="XP_043034700.1">
    <property type="nucleotide sequence ID" value="XM_043190649.1"/>
</dbReference>
<name>A0A9P8AMS5_9AGAR</name>
<reference evidence="3" key="1">
    <citation type="submission" date="2020-11" db="EMBL/GenBank/DDBJ databases">
        <title>Adaptations for nitrogen fixation in a non-lichenized fungal sporocarp promotes dispersal by wood-feeding termites.</title>
        <authorList>
            <consortium name="DOE Joint Genome Institute"/>
            <person name="Koch R.A."/>
            <person name="Yoon G."/>
            <person name="Arayal U."/>
            <person name="Lail K."/>
            <person name="Amirebrahimi M."/>
            <person name="Labutti K."/>
            <person name="Lipzen A."/>
            <person name="Riley R."/>
            <person name="Barry K."/>
            <person name="Henrissat B."/>
            <person name="Grigoriev I.V."/>
            <person name="Herr J.R."/>
            <person name="Aime M.C."/>
        </authorList>
    </citation>
    <scope>NUCLEOTIDE SEQUENCE</scope>
    <source>
        <strain evidence="3">MCA 3950</strain>
    </source>
</reference>
<dbReference type="Gene3D" id="1.20.1050.10">
    <property type="match status" value="1"/>
</dbReference>
<comment type="caution">
    <text evidence="3">The sequence shown here is derived from an EMBL/GenBank/DDBJ whole genome shotgun (WGS) entry which is preliminary data.</text>
</comment>
<dbReference type="AlphaFoldDB" id="A0A9P8AMS5"/>
<dbReference type="EMBL" id="MU250563">
    <property type="protein sequence ID" value="KAG7441200.1"/>
    <property type="molecule type" value="Genomic_DNA"/>
</dbReference>
<feature type="domain" description="Glutathione S-transferase UstS-like C-terminal" evidence="2">
    <location>
        <begin position="118"/>
        <end position="188"/>
    </location>
</feature>
<dbReference type="InterPro" id="IPR054416">
    <property type="entry name" value="GST_UstS-like_C"/>
</dbReference>
<accession>A0A9P8AMS5</accession>
<gene>
    <name evidence="3" type="ORF">BT62DRAFT_997376</name>
</gene>
<evidence type="ECO:0000313" key="4">
    <source>
        <dbReference type="Proteomes" id="UP000812287"/>
    </source>
</evidence>
<evidence type="ECO:0000313" key="3">
    <source>
        <dbReference type="EMBL" id="KAG7441200.1"/>
    </source>
</evidence>
<evidence type="ECO:0000256" key="1">
    <source>
        <dbReference type="SAM" id="MobiDB-lite"/>
    </source>
</evidence>
<protein>
    <recommendedName>
        <fullName evidence="2">Glutathione S-transferase UstS-like C-terminal domain-containing protein</fullName>
    </recommendedName>
</protein>